<evidence type="ECO:0000256" key="4">
    <source>
        <dbReference type="ARBA" id="ARBA00022982"/>
    </source>
</evidence>
<feature type="transmembrane region" description="Helical" evidence="8">
    <location>
        <begin position="12"/>
        <end position="31"/>
    </location>
</feature>
<dbReference type="AlphaFoldDB" id="A0A1L3ZQN3"/>
<keyword evidence="1" id="KW-0813">Transport</keyword>
<dbReference type="GO" id="GO:0020037">
    <property type="term" value="F:heme binding"/>
    <property type="evidence" value="ECO:0007669"/>
    <property type="project" value="InterPro"/>
</dbReference>
<dbReference type="Gene3D" id="1.10.760.10">
    <property type="entry name" value="Cytochrome c-like domain"/>
    <property type="match status" value="1"/>
</dbReference>
<dbReference type="STRING" id="1921510.BSL82_00325"/>
<evidence type="ECO:0000313" key="11">
    <source>
        <dbReference type="Proteomes" id="UP000182063"/>
    </source>
</evidence>
<dbReference type="GO" id="GO:0009055">
    <property type="term" value="F:electron transfer activity"/>
    <property type="evidence" value="ECO:0007669"/>
    <property type="project" value="InterPro"/>
</dbReference>
<evidence type="ECO:0000313" key="10">
    <source>
        <dbReference type="EMBL" id="API57936.1"/>
    </source>
</evidence>
<dbReference type="PROSITE" id="PS51007">
    <property type="entry name" value="CYTC"/>
    <property type="match status" value="1"/>
</dbReference>
<keyword evidence="8" id="KW-1133">Transmembrane helix</keyword>
<evidence type="ECO:0000259" key="9">
    <source>
        <dbReference type="PROSITE" id="PS51007"/>
    </source>
</evidence>
<feature type="compositionally biased region" description="Polar residues" evidence="7">
    <location>
        <begin position="218"/>
        <end position="228"/>
    </location>
</feature>
<keyword evidence="8" id="KW-0472">Membrane</keyword>
<dbReference type="OrthoDB" id="9805828at2"/>
<keyword evidence="4" id="KW-0249">Electron transport</keyword>
<gene>
    <name evidence="10" type="ORF">BSL82_00325</name>
</gene>
<dbReference type="SUPFAM" id="SSF46626">
    <property type="entry name" value="Cytochrome c"/>
    <property type="match status" value="1"/>
</dbReference>
<name>A0A1L3ZQN3_9SPHN</name>
<evidence type="ECO:0000256" key="2">
    <source>
        <dbReference type="ARBA" id="ARBA00022617"/>
    </source>
</evidence>
<dbReference type="PRINTS" id="PR00604">
    <property type="entry name" value="CYTCHRMECIAB"/>
</dbReference>
<feature type="region of interest" description="Disordered" evidence="7">
    <location>
        <begin position="168"/>
        <end position="228"/>
    </location>
</feature>
<dbReference type="RefSeq" id="WP_072595512.1">
    <property type="nucleotide sequence ID" value="NZ_CP018221.1"/>
</dbReference>
<keyword evidence="5 6" id="KW-0408">Iron</keyword>
<dbReference type="Pfam" id="PF00034">
    <property type="entry name" value="Cytochrom_C"/>
    <property type="match status" value="1"/>
</dbReference>
<dbReference type="KEGG" id="sphj:BSL82_00325"/>
<keyword evidence="11" id="KW-1185">Reference proteome</keyword>
<evidence type="ECO:0000256" key="7">
    <source>
        <dbReference type="SAM" id="MobiDB-lite"/>
    </source>
</evidence>
<evidence type="ECO:0000256" key="5">
    <source>
        <dbReference type="ARBA" id="ARBA00023004"/>
    </source>
</evidence>
<dbReference type="Proteomes" id="UP000182063">
    <property type="component" value="Chromosome"/>
</dbReference>
<dbReference type="InterPro" id="IPR036909">
    <property type="entry name" value="Cyt_c-like_dom_sf"/>
</dbReference>
<reference evidence="11" key="1">
    <citation type="submission" date="2016-11" db="EMBL/GenBank/DDBJ databases">
        <title>Complete Genome Sequence of alachlor-degrading Sphingomonas sp. strain JJ-A5.</title>
        <authorList>
            <person name="Lee H."/>
            <person name="Ka J.-O."/>
        </authorList>
    </citation>
    <scope>NUCLEOTIDE SEQUENCE [LARGE SCALE GENOMIC DNA]</scope>
    <source>
        <strain evidence="11">JJ-A5</strain>
    </source>
</reference>
<keyword evidence="8" id="KW-0812">Transmembrane</keyword>
<evidence type="ECO:0000256" key="3">
    <source>
        <dbReference type="ARBA" id="ARBA00022723"/>
    </source>
</evidence>
<sequence length="228" mass="23275">MDDRNNTIAGWVLFGGIAALGLSIVTGMYFAPHRPETMGYVVEGVEQEGEAGGAEAEPPIAAFLATASAARGEAQFKKCAACHTVTPGGANGIGPNIYGVLGKAHGHLPNFQYSDALKSVPGNWDWDSMSAWLKSPKSYAPGTRMSFAGLSKPQDRADLLLYLNAQGSNLPVPPPPAEEAAEEEPANAVEAVDDVAVSEEAPAGGSPAGAASVGLPTGATTDQAAKGN</sequence>
<dbReference type="EMBL" id="CP018221">
    <property type="protein sequence ID" value="API57936.1"/>
    <property type="molecule type" value="Genomic_DNA"/>
</dbReference>
<keyword evidence="3 6" id="KW-0479">Metal-binding</keyword>
<dbReference type="InterPro" id="IPR002327">
    <property type="entry name" value="Cyt_c_1A/1B"/>
</dbReference>
<feature type="compositionally biased region" description="Low complexity" evidence="7">
    <location>
        <begin position="198"/>
        <end position="212"/>
    </location>
</feature>
<evidence type="ECO:0000256" key="1">
    <source>
        <dbReference type="ARBA" id="ARBA00022448"/>
    </source>
</evidence>
<proteinExistence type="predicted"/>
<dbReference type="PANTHER" id="PTHR11961">
    <property type="entry name" value="CYTOCHROME C"/>
    <property type="match status" value="1"/>
</dbReference>
<evidence type="ECO:0000256" key="8">
    <source>
        <dbReference type="SAM" id="Phobius"/>
    </source>
</evidence>
<dbReference type="GO" id="GO:0046872">
    <property type="term" value="F:metal ion binding"/>
    <property type="evidence" value="ECO:0007669"/>
    <property type="project" value="UniProtKB-KW"/>
</dbReference>
<feature type="compositionally biased region" description="Acidic residues" evidence="7">
    <location>
        <begin position="179"/>
        <end position="197"/>
    </location>
</feature>
<accession>A0A1L3ZQN3</accession>
<dbReference type="InterPro" id="IPR009056">
    <property type="entry name" value="Cyt_c-like_dom"/>
</dbReference>
<keyword evidence="2 6" id="KW-0349">Heme</keyword>
<protein>
    <submittedName>
        <fullName evidence="10">Cytochrome c family protein</fullName>
    </submittedName>
</protein>
<evidence type="ECO:0000256" key="6">
    <source>
        <dbReference type="PROSITE-ProRule" id="PRU00433"/>
    </source>
</evidence>
<organism evidence="10 11">
    <name type="scientific">Tardibacter chloracetimidivorans</name>
    <dbReference type="NCBI Taxonomy" id="1921510"/>
    <lineage>
        <taxon>Bacteria</taxon>
        <taxon>Pseudomonadati</taxon>
        <taxon>Pseudomonadota</taxon>
        <taxon>Alphaproteobacteria</taxon>
        <taxon>Sphingomonadales</taxon>
        <taxon>Sphingomonadaceae</taxon>
        <taxon>Tardibacter</taxon>
    </lineage>
</organism>
<feature type="domain" description="Cytochrome c" evidence="9">
    <location>
        <begin position="67"/>
        <end position="167"/>
    </location>
</feature>